<dbReference type="Proteomes" id="UP000824120">
    <property type="component" value="Chromosome 5"/>
</dbReference>
<keyword evidence="1" id="KW-0812">Transmembrane</keyword>
<accession>A0A9J5Z1Q9</accession>
<keyword evidence="1" id="KW-0472">Membrane</keyword>
<reference evidence="2 3" key="1">
    <citation type="submission" date="2020-09" db="EMBL/GenBank/DDBJ databases">
        <title>De no assembly of potato wild relative species, Solanum commersonii.</title>
        <authorList>
            <person name="Cho K."/>
        </authorList>
    </citation>
    <scope>NUCLEOTIDE SEQUENCE [LARGE SCALE GENOMIC DNA]</scope>
    <source>
        <strain evidence="2">LZ3.2</strain>
        <tissue evidence="2">Leaf</tissue>
    </source>
</reference>
<keyword evidence="3" id="KW-1185">Reference proteome</keyword>
<feature type="transmembrane region" description="Helical" evidence="1">
    <location>
        <begin position="120"/>
        <end position="137"/>
    </location>
</feature>
<sequence>MLLLYGGAPIIAPHSGEEKLQISSVNTFRGQKFHFQPMPSVVFPTTPDLPYFQYTSSKLVKTAICSSQLCCSDSPKMMPHPCRIFQKCTTFEGFNMHPLTFLKSPSNIGSQLDVAGKMNAYLYLSIIQYFLLWLEFYRRKYRPKMSVLPLNLPTLFPKILRNCSYN</sequence>
<dbReference type="AlphaFoldDB" id="A0A9J5Z1Q9"/>
<keyword evidence="1" id="KW-1133">Transmembrane helix</keyword>
<dbReference type="EMBL" id="JACXVP010000005">
    <property type="protein sequence ID" value="KAG5605014.1"/>
    <property type="molecule type" value="Genomic_DNA"/>
</dbReference>
<dbReference type="OrthoDB" id="1263665at2759"/>
<evidence type="ECO:0000256" key="1">
    <source>
        <dbReference type="SAM" id="Phobius"/>
    </source>
</evidence>
<protein>
    <submittedName>
        <fullName evidence="2">Uncharacterized protein</fullName>
    </submittedName>
</protein>
<name>A0A9J5Z1Q9_SOLCO</name>
<comment type="caution">
    <text evidence="2">The sequence shown here is derived from an EMBL/GenBank/DDBJ whole genome shotgun (WGS) entry which is preliminary data.</text>
</comment>
<proteinExistence type="predicted"/>
<evidence type="ECO:0000313" key="3">
    <source>
        <dbReference type="Proteomes" id="UP000824120"/>
    </source>
</evidence>
<gene>
    <name evidence="2" type="ORF">H5410_026506</name>
</gene>
<evidence type="ECO:0000313" key="2">
    <source>
        <dbReference type="EMBL" id="KAG5605014.1"/>
    </source>
</evidence>
<organism evidence="2 3">
    <name type="scientific">Solanum commersonii</name>
    <name type="common">Commerson's wild potato</name>
    <name type="synonym">Commerson's nightshade</name>
    <dbReference type="NCBI Taxonomy" id="4109"/>
    <lineage>
        <taxon>Eukaryota</taxon>
        <taxon>Viridiplantae</taxon>
        <taxon>Streptophyta</taxon>
        <taxon>Embryophyta</taxon>
        <taxon>Tracheophyta</taxon>
        <taxon>Spermatophyta</taxon>
        <taxon>Magnoliopsida</taxon>
        <taxon>eudicotyledons</taxon>
        <taxon>Gunneridae</taxon>
        <taxon>Pentapetalae</taxon>
        <taxon>asterids</taxon>
        <taxon>lamiids</taxon>
        <taxon>Solanales</taxon>
        <taxon>Solanaceae</taxon>
        <taxon>Solanoideae</taxon>
        <taxon>Solaneae</taxon>
        <taxon>Solanum</taxon>
    </lineage>
</organism>